<keyword evidence="5" id="KW-0415">Karyogamy</keyword>
<evidence type="ECO:0000256" key="10">
    <source>
        <dbReference type="ARBA" id="ARBA00023136"/>
    </source>
</evidence>
<evidence type="ECO:0000256" key="8">
    <source>
        <dbReference type="ARBA" id="ARBA00022824"/>
    </source>
</evidence>
<evidence type="ECO:0000256" key="5">
    <source>
        <dbReference type="ARBA" id="ARBA00022459"/>
    </source>
</evidence>
<dbReference type="InterPro" id="IPR007292">
    <property type="entry name" value="Nuclear_fusion_Kar5"/>
</dbReference>
<comment type="similarity">
    <text evidence="4">Belongs to the KAR5 family.</text>
</comment>
<keyword evidence="7 13" id="KW-0732">Signal</keyword>
<gene>
    <name evidence="14" type="ORF">G7Y89_g427</name>
</gene>
<comment type="caution">
    <text evidence="14">The sequence shown here is derived from an EMBL/GenBank/DDBJ whole genome shotgun (WGS) entry which is preliminary data.</text>
</comment>
<feature type="chain" id="PRO_5034500535" description="Nuclear fusion protein KAR5" evidence="13">
    <location>
        <begin position="19"/>
        <end position="541"/>
    </location>
</feature>
<dbReference type="OrthoDB" id="5311848at2759"/>
<keyword evidence="6" id="KW-0812">Transmembrane</keyword>
<evidence type="ECO:0000313" key="14">
    <source>
        <dbReference type="EMBL" id="KAF4637662.1"/>
    </source>
</evidence>
<comment type="subcellular location">
    <subcellularLocation>
        <location evidence="3">Endoplasmic reticulum membrane</location>
    </subcellularLocation>
    <subcellularLocation>
        <location evidence="2">Nucleus membrane</location>
    </subcellularLocation>
</comment>
<evidence type="ECO:0000256" key="2">
    <source>
        <dbReference type="ARBA" id="ARBA00004126"/>
    </source>
</evidence>
<dbReference type="AlphaFoldDB" id="A0A8H4W8C0"/>
<keyword evidence="8" id="KW-0256">Endoplasmic reticulum</keyword>
<dbReference type="Proteomes" id="UP000566819">
    <property type="component" value="Unassembled WGS sequence"/>
</dbReference>
<dbReference type="GO" id="GO:0031965">
    <property type="term" value="C:nuclear membrane"/>
    <property type="evidence" value="ECO:0007669"/>
    <property type="project" value="UniProtKB-SubCell"/>
</dbReference>
<dbReference type="PANTHER" id="PTHR28012:SF1">
    <property type="entry name" value="NUCLEAR FUSION PROTEIN KAR5"/>
    <property type="match status" value="1"/>
</dbReference>
<dbReference type="EMBL" id="JAAMPI010000015">
    <property type="protein sequence ID" value="KAF4637662.1"/>
    <property type="molecule type" value="Genomic_DNA"/>
</dbReference>
<feature type="signal peptide" evidence="13">
    <location>
        <begin position="1"/>
        <end position="18"/>
    </location>
</feature>
<dbReference type="GO" id="GO:0048288">
    <property type="term" value="P:nuclear membrane fusion involved in karyogamy"/>
    <property type="evidence" value="ECO:0007669"/>
    <property type="project" value="InterPro"/>
</dbReference>
<reference evidence="14 15" key="1">
    <citation type="submission" date="2020-03" db="EMBL/GenBank/DDBJ databases">
        <title>Draft Genome Sequence of Cudoniella acicularis.</title>
        <authorList>
            <person name="Buettner E."/>
            <person name="Kellner H."/>
        </authorList>
    </citation>
    <scope>NUCLEOTIDE SEQUENCE [LARGE SCALE GENOMIC DNA]</scope>
    <source>
        <strain evidence="14 15">DSM 108380</strain>
    </source>
</reference>
<evidence type="ECO:0000256" key="4">
    <source>
        <dbReference type="ARBA" id="ARBA00010473"/>
    </source>
</evidence>
<dbReference type="GO" id="GO:0005789">
    <property type="term" value="C:endoplasmic reticulum membrane"/>
    <property type="evidence" value="ECO:0007669"/>
    <property type="project" value="UniProtKB-SubCell"/>
</dbReference>
<accession>A0A8H4W8C0</accession>
<keyword evidence="12" id="KW-0539">Nucleus</keyword>
<keyword evidence="10" id="KW-0472">Membrane</keyword>
<evidence type="ECO:0000256" key="1">
    <source>
        <dbReference type="ARBA" id="ARBA00003389"/>
    </source>
</evidence>
<organism evidence="14 15">
    <name type="scientific">Cudoniella acicularis</name>
    <dbReference type="NCBI Taxonomy" id="354080"/>
    <lineage>
        <taxon>Eukaryota</taxon>
        <taxon>Fungi</taxon>
        <taxon>Dikarya</taxon>
        <taxon>Ascomycota</taxon>
        <taxon>Pezizomycotina</taxon>
        <taxon>Leotiomycetes</taxon>
        <taxon>Helotiales</taxon>
        <taxon>Tricladiaceae</taxon>
        <taxon>Cudoniella</taxon>
    </lineage>
</organism>
<comment type="function">
    <text evidence="1">Required for nuclear membrane fusion during karyogamy.</text>
</comment>
<dbReference type="GO" id="GO:0000742">
    <property type="term" value="P:karyogamy involved in conjugation with cellular fusion"/>
    <property type="evidence" value="ECO:0007669"/>
    <property type="project" value="InterPro"/>
</dbReference>
<protein>
    <recommendedName>
        <fullName evidence="16">Nuclear fusion protein KAR5</fullName>
    </recommendedName>
</protein>
<evidence type="ECO:0000256" key="11">
    <source>
        <dbReference type="ARBA" id="ARBA00023180"/>
    </source>
</evidence>
<keyword evidence="15" id="KW-1185">Reference proteome</keyword>
<proteinExistence type="inferred from homology"/>
<evidence type="ECO:0000256" key="12">
    <source>
        <dbReference type="ARBA" id="ARBA00023242"/>
    </source>
</evidence>
<evidence type="ECO:0000256" key="9">
    <source>
        <dbReference type="ARBA" id="ARBA00022989"/>
    </source>
</evidence>
<sequence>MKLSHLFTLVLLPMSTLAFNIFNGRSQTVALGIENPKSSDSLSGLKSNRLLVSKTPKPELYTKAMLELKRLEEEPLCHRMAAQLLMNTCRGIQDISEDTLKSTEASIRSIHVESFAAALTICDLEQVNGPVPEQCRPLGSAALHQAYSENRETLIVEPELVGDCIEALFNNDKNWATWLHRRNSGLLFCRAASLDMDKDQLFQSQKRLVQIMTEFASDLDRELRDLKDNMQTHVREADSYFESFMSHVENLGSKLQGSLGTVSDDVQNVASAMKHIRESGVDIQRFLKDVFHAAVQGNAEMAARQEQALAVTTDNVQVRLENVNEMAERTEAYALMLGKAMGDISQKIEVLAEQQMIMGQKSEAILVTLSNTTELFQAHTDQLEQANVAASRIHDSLGNVAAVTNVITKLTNDLNIGGSLGDWVIRLAGPPTAMLFGSYGLPPSLARNALLFISGELGSEFVVRFRHSSSWKWEWEWCSENFMLSAMTHLARKHIYAKPDQIPEEELSDLARKHLYAKADQAPEEDLSNRAEFDTLNAEMV</sequence>
<keyword evidence="11" id="KW-0325">Glycoprotein</keyword>
<keyword evidence="9" id="KW-1133">Transmembrane helix</keyword>
<evidence type="ECO:0000256" key="7">
    <source>
        <dbReference type="ARBA" id="ARBA00022729"/>
    </source>
</evidence>
<evidence type="ECO:0008006" key="16">
    <source>
        <dbReference type="Google" id="ProtNLM"/>
    </source>
</evidence>
<dbReference type="PANTHER" id="PTHR28012">
    <property type="entry name" value="NUCLEAR FUSION PROTEIN KAR5"/>
    <property type="match status" value="1"/>
</dbReference>
<evidence type="ECO:0000313" key="15">
    <source>
        <dbReference type="Proteomes" id="UP000566819"/>
    </source>
</evidence>
<evidence type="ECO:0000256" key="3">
    <source>
        <dbReference type="ARBA" id="ARBA00004586"/>
    </source>
</evidence>
<evidence type="ECO:0000256" key="6">
    <source>
        <dbReference type="ARBA" id="ARBA00022692"/>
    </source>
</evidence>
<evidence type="ECO:0000256" key="13">
    <source>
        <dbReference type="SAM" id="SignalP"/>
    </source>
</evidence>
<name>A0A8H4W8C0_9HELO</name>